<evidence type="ECO:0008006" key="5">
    <source>
        <dbReference type="Google" id="ProtNLM"/>
    </source>
</evidence>
<dbReference type="InterPro" id="IPR016477">
    <property type="entry name" value="Fructo-/Ketosamine-3-kinase"/>
</dbReference>
<dbReference type="SUPFAM" id="SSF56112">
    <property type="entry name" value="Protein kinase-like (PK-like)"/>
    <property type="match status" value="1"/>
</dbReference>
<keyword evidence="2" id="KW-0808">Transferase</keyword>
<dbReference type="Gene3D" id="3.90.1200.10">
    <property type="match status" value="1"/>
</dbReference>
<organism evidence="3 4">
    <name type="scientific">Lysobacter soli</name>
    <dbReference type="NCBI Taxonomy" id="453783"/>
    <lineage>
        <taxon>Bacteria</taxon>
        <taxon>Pseudomonadati</taxon>
        <taxon>Pseudomonadota</taxon>
        <taxon>Gammaproteobacteria</taxon>
        <taxon>Lysobacterales</taxon>
        <taxon>Lysobacteraceae</taxon>
        <taxon>Lysobacter</taxon>
    </lineage>
</organism>
<accession>A0A3D8V8U9</accession>
<dbReference type="PIRSF" id="PIRSF006221">
    <property type="entry name" value="Ketosamine-3-kinase"/>
    <property type="match status" value="1"/>
</dbReference>
<gene>
    <name evidence="3" type="ORF">DX912_15175</name>
</gene>
<evidence type="ECO:0000256" key="2">
    <source>
        <dbReference type="PIRNR" id="PIRNR006221"/>
    </source>
</evidence>
<keyword evidence="4" id="KW-1185">Reference proteome</keyword>
<proteinExistence type="inferred from homology"/>
<dbReference type="Gene3D" id="3.30.200.20">
    <property type="entry name" value="Phosphorylase Kinase, domain 1"/>
    <property type="match status" value="1"/>
</dbReference>
<dbReference type="Pfam" id="PF03881">
    <property type="entry name" value="Fructosamin_kin"/>
    <property type="match status" value="1"/>
</dbReference>
<dbReference type="InterPro" id="IPR011009">
    <property type="entry name" value="Kinase-like_dom_sf"/>
</dbReference>
<comment type="caution">
    <text evidence="3">The sequence shown here is derived from an EMBL/GenBank/DDBJ whole genome shotgun (WGS) entry which is preliminary data.</text>
</comment>
<keyword evidence="2" id="KW-0418">Kinase</keyword>
<dbReference type="EMBL" id="QTJR01000013">
    <property type="protein sequence ID" value="RDY65816.1"/>
    <property type="molecule type" value="Genomic_DNA"/>
</dbReference>
<reference evidence="3 4" key="1">
    <citation type="submission" date="2018-08" db="EMBL/GenBank/DDBJ databases">
        <title>Lysobacter soli KCTC 22011, whole genome shotgun sequence.</title>
        <authorList>
            <person name="Zhang X."/>
            <person name="Feng G."/>
            <person name="Zhu H."/>
        </authorList>
    </citation>
    <scope>NUCLEOTIDE SEQUENCE [LARGE SCALE GENOMIC DNA]</scope>
    <source>
        <strain evidence="3 4">KCTC 22011</strain>
    </source>
</reference>
<name>A0A3D8V8U9_9GAMM</name>
<dbReference type="PANTHER" id="PTHR12149:SF8">
    <property type="entry name" value="PROTEIN-RIBULOSAMINE 3-KINASE"/>
    <property type="match status" value="1"/>
</dbReference>
<evidence type="ECO:0000313" key="4">
    <source>
        <dbReference type="Proteomes" id="UP000256829"/>
    </source>
</evidence>
<evidence type="ECO:0000313" key="3">
    <source>
        <dbReference type="EMBL" id="RDY65816.1"/>
    </source>
</evidence>
<protein>
    <recommendedName>
        <fullName evidence="5">Phosphotransferase</fullName>
    </recommendedName>
</protein>
<dbReference type="AlphaFoldDB" id="A0A3D8V8U9"/>
<dbReference type="GO" id="GO:0016301">
    <property type="term" value="F:kinase activity"/>
    <property type="evidence" value="ECO:0007669"/>
    <property type="project" value="UniProtKB-UniRule"/>
</dbReference>
<dbReference type="Proteomes" id="UP000256829">
    <property type="component" value="Unassembled WGS sequence"/>
</dbReference>
<sequence>MAATRGRNPSRCSSAIVATTRRRRKATRVTTGRQQIQHTTYRNLAVVVKRWPGAPAEFFTAEATGLATLAGAGAMRVPRVLALEPERLVLEDLGEGTPKEKFWTLAGEGVAAQHALRNARFGFKRDGFCGPTPQANPWTDDGWTFFAEHRLRPQARRALDGGHLAADDVDAVERICSRLHDLIPAQPASLLHGDLWLGNLHCCADGTPALIDAGAVHFGWAESELAMLTLFGSPPDAFWRAYDSVAKPVSDWRERAPVYNLYHLLNHLNLFGVSYLGGVRDVLQRFG</sequence>
<evidence type="ECO:0000256" key="1">
    <source>
        <dbReference type="ARBA" id="ARBA00009460"/>
    </source>
</evidence>
<dbReference type="PANTHER" id="PTHR12149">
    <property type="entry name" value="FRUCTOSAMINE 3 KINASE-RELATED PROTEIN"/>
    <property type="match status" value="1"/>
</dbReference>
<comment type="similarity">
    <text evidence="1 2">Belongs to the fructosamine kinase family.</text>
</comment>